<dbReference type="InterPro" id="IPR036812">
    <property type="entry name" value="NAD(P)_OxRdtase_dom_sf"/>
</dbReference>
<dbReference type="EMBL" id="AP027272">
    <property type="protein sequence ID" value="BDX06421.1"/>
    <property type="molecule type" value="Genomic_DNA"/>
</dbReference>
<keyword evidence="3" id="KW-1185">Reference proteome</keyword>
<dbReference type="KEGG" id="pmaw:MACH26_19420"/>
<evidence type="ECO:0000313" key="2">
    <source>
        <dbReference type="EMBL" id="BDX06421.1"/>
    </source>
</evidence>
<dbReference type="InterPro" id="IPR023210">
    <property type="entry name" value="NADP_OxRdtase_dom"/>
</dbReference>
<gene>
    <name evidence="2" type="ORF">MACH26_19420</name>
</gene>
<protein>
    <submittedName>
        <fullName evidence="2">Aldo/keto reductase</fullName>
    </submittedName>
</protein>
<dbReference type="Proteomes" id="UP001333710">
    <property type="component" value="Chromosome"/>
</dbReference>
<evidence type="ECO:0000259" key="1">
    <source>
        <dbReference type="Pfam" id="PF00248"/>
    </source>
</evidence>
<dbReference type="GO" id="GO:0005829">
    <property type="term" value="C:cytosol"/>
    <property type="evidence" value="ECO:0007669"/>
    <property type="project" value="TreeGrafter"/>
</dbReference>
<dbReference type="InterPro" id="IPR050523">
    <property type="entry name" value="AKR_Detox_Biosynth"/>
</dbReference>
<evidence type="ECO:0000313" key="3">
    <source>
        <dbReference type="Proteomes" id="UP001333710"/>
    </source>
</evidence>
<dbReference type="CDD" id="cd19092">
    <property type="entry name" value="AKR_BsYcsN_EcYdhF-like"/>
    <property type="match status" value="1"/>
</dbReference>
<feature type="domain" description="NADP-dependent oxidoreductase" evidence="1">
    <location>
        <begin position="2"/>
        <end position="292"/>
    </location>
</feature>
<dbReference type="PANTHER" id="PTHR43364:SF1">
    <property type="entry name" value="OXIDOREDUCTASE YDHF"/>
    <property type="match status" value="1"/>
</dbReference>
<dbReference type="SUPFAM" id="SSF51430">
    <property type="entry name" value="NAD(P)-linked oxidoreductase"/>
    <property type="match status" value="1"/>
</dbReference>
<name>A0AA48KP97_9ALTE</name>
<organism evidence="2 3">
    <name type="scientific">Planctobacterium marinum</name>
    <dbReference type="NCBI Taxonomy" id="1631968"/>
    <lineage>
        <taxon>Bacteria</taxon>
        <taxon>Pseudomonadati</taxon>
        <taxon>Pseudomonadota</taxon>
        <taxon>Gammaproteobacteria</taxon>
        <taxon>Alteromonadales</taxon>
        <taxon>Alteromonadaceae</taxon>
        <taxon>Planctobacterium</taxon>
    </lineage>
</organism>
<dbReference type="PANTHER" id="PTHR43364">
    <property type="entry name" value="NADH-SPECIFIC METHYLGLYOXAL REDUCTASE-RELATED"/>
    <property type="match status" value="1"/>
</dbReference>
<dbReference type="Gene3D" id="3.20.20.100">
    <property type="entry name" value="NADP-dependent oxidoreductase domain"/>
    <property type="match status" value="1"/>
</dbReference>
<accession>A0AA48KP97</accession>
<proteinExistence type="predicted"/>
<dbReference type="AlphaFoldDB" id="A0AA48KP97"/>
<reference evidence="2" key="1">
    <citation type="submission" date="2023-01" db="EMBL/GenBank/DDBJ databases">
        <title>Complete genome sequence of Planctobacterium marinum strain Dej080120_11.</title>
        <authorList>
            <person name="Ueki S."/>
            <person name="Maruyama F."/>
        </authorList>
    </citation>
    <scope>NUCLEOTIDE SEQUENCE</scope>
    <source>
        <strain evidence="2">Dej080120_11</strain>
    </source>
</reference>
<sequence length="303" mass="33611">MGFGGDWNDEPYGAEHVSEMHGALDAALEAGINFIDHADIYTLGKAESVFGEVIKQRPELREQLIIQSKCGIKFDDDMGPGRYDFSKTWISQSVEGILSRLNIEQLDILLLHRPDPLMDLDEVAEVFAQLAKQGKVKHFGVSNMHVHQIAYLQSGLGHPLVANQLEMSLRNLDWLNESVTAGMSSGTQNHFSPGIIEYCRSNNVQIQAWGCLAQGLFSGRNLDGQPDNVIATASLVAALAEQYNVPREAIVLAWLMRHPAKIQPIIGTTNGDRIKACGRATEVSLTREQWYQLYVTSRGERLP</sequence>
<dbReference type="Pfam" id="PF00248">
    <property type="entry name" value="Aldo_ket_red"/>
    <property type="match status" value="1"/>
</dbReference>